<gene>
    <name evidence="1" type="ORF">SNAT2548_LOCUS16175</name>
</gene>
<name>A0A812NB68_9DINO</name>
<dbReference type="AlphaFoldDB" id="A0A812NB68"/>
<reference evidence="1" key="1">
    <citation type="submission" date="2021-02" db="EMBL/GenBank/DDBJ databases">
        <authorList>
            <person name="Dougan E. K."/>
            <person name="Rhodes N."/>
            <person name="Thang M."/>
            <person name="Chan C."/>
        </authorList>
    </citation>
    <scope>NUCLEOTIDE SEQUENCE</scope>
</reference>
<sequence>MRQMVLLSALDEFGHPCVGAVLDLPRLLLSNDVFTAGRRPFWPILHARLLCTWFEGMGTGCLTSPEQRRSGPVCLSTSLTACSEHTLLSVDQRPLCFAARFRNDTVSLRH</sequence>
<keyword evidence="2" id="KW-1185">Reference proteome</keyword>
<organism evidence="1 2">
    <name type="scientific">Symbiodinium natans</name>
    <dbReference type="NCBI Taxonomy" id="878477"/>
    <lineage>
        <taxon>Eukaryota</taxon>
        <taxon>Sar</taxon>
        <taxon>Alveolata</taxon>
        <taxon>Dinophyceae</taxon>
        <taxon>Suessiales</taxon>
        <taxon>Symbiodiniaceae</taxon>
        <taxon>Symbiodinium</taxon>
    </lineage>
</organism>
<protein>
    <submittedName>
        <fullName evidence="1">Uncharacterized protein</fullName>
    </submittedName>
</protein>
<proteinExistence type="predicted"/>
<dbReference type="Proteomes" id="UP000604046">
    <property type="component" value="Unassembled WGS sequence"/>
</dbReference>
<evidence type="ECO:0000313" key="2">
    <source>
        <dbReference type="Proteomes" id="UP000604046"/>
    </source>
</evidence>
<accession>A0A812NB68</accession>
<dbReference type="EMBL" id="CAJNDS010002076">
    <property type="protein sequence ID" value="CAE7307904.1"/>
    <property type="molecule type" value="Genomic_DNA"/>
</dbReference>
<evidence type="ECO:0000313" key="1">
    <source>
        <dbReference type="EMBL" id="CAE7307904.1"/>
    </source>
</evidence>
<comment type="caution">
    <text evidence="1">The sequence shown here is derived from an EMBL/GenBank/DDBJ whole genome shotgun (WGS) entry which is preliminary data.</text>
</comment>